<comment type="catalytic activity">
    <reaction evidence="1">
        <text>acetate + ATP + CoA = acetyl-CoA + ADP + phosphate</text>
        <dbReference type="Rhea" id="RHEA:15081"/>
        <dbReference type="ChEBI" id="CHEBI:30089"/>
        <dbReference type="ChEBI" id="CHEBI:30616"/>
        <dbReference type="ChEBI" id="CHEBI:43474"/>
        <dbReference type="ChEBI" id="CHEBI:57287"/>
        <dbReference type="ChEBI" id="CHEBI:57288"/>
        <dbReference type="ChEBI" id="CHEBI:456216"/>
        <dbReference type="EC" id="6.2.1.13"/>
    </reaction>
</comment>
<dbReference type="InterPro" id="IPR036291">
    <property type="entry name" value="NAD(P)-bd_dom_sf"/>
</dbReference>
<dbReference type="InterPro" id="IPR003781">
    <property type="entry name" value="CoA-bd"/>
</dbReference>
<dbReference type="SMART" id="SM00881">
    <property type="entry name" value="CoA_binding"/>
    <property type="match status" value="1"/>
</dbReference>
<organism evidence="8 9">
    <name type="scientific">Picrophilus torridus (strain ATCC 700027 / DSM 9790 / JCM 10055 / NBRC 100828 / KAW 2/3)</name>
    <dbReference type="NCBI Taxonomy" id="1122961"/>
    <lineage>
        <taxon>Archaea</taxon>
        <taxon>Methanobacteriati</taxon>
        <taxon>Thermoplasmatota</taxon>
        <taxon>Thermoplasmata</taxon>
        <taxon>Thermoplasmatales</taxon>
        <taxon>Picrophilaceae</taxon>
        <taxon>Picrophilus</taxon>
    </lineage>
</organism>
<proteinExistence type="predicted"/>
<dbReference type="PaxDb" id="263820-PTO0536"/>
<dbReference type="STRING" id="263820.PTO0536"/>
<dbReference type="GO" id="GO:0043758">
    <property type="term" value="F:acetate-CoA ligase (ADP-forming) activity"/>
    <property type="evidence" value="ECO:0007669"/>
    <property type="project" value="UniProtKB-EC"/>
</dbReference>
<keyword evidence="5 6" id="KW-0067">ATP-binding</keyword>
<dbReference type="Gene3D" id="3.40.50.261">
    <property type="entry name" value="Succinyl-CoA synthetase domains"/>
    <property type="match status" value="2"/>
</dbReference>
<evidence type="ECO:0000256" key="6">
    <source>
        <dbReference type="PROSITE-ProRule" id="PRU00409"/>
    </source>
</evidence>
<reference evidence="8 9" key="1">
    <citation type="journal article" date="2004" name="Proc. Natl. Acad. Sci. U.S.A.">
        <title>Genome sequence of Picrophilus torridus and its implications for life around pH 0.</title>
        <authorList>
            <person name="Futterer O."/>
            <person name="Angelov A."/>
            <person name="Liesegang H."/>
            <person name="Gottschalk G."/>
            <person name="Schleper C."/>
            <person name="Schepers B."/>
            <person name="Dock C."/>
            <person name="Antranikian G."/>
            <person name="Liebl W."/>
        </authorList>
    </citation>
    <scope>NUCLEOTIDE SEQUENCE [LARGE SCALE GENOMIC DNA]</scope>
    <source>
        <strain evidence="9">ATCC 700027 / DSM 9790 / JCM 10055 / NBRC 100828</strain>
    </source>
</reference>
<dbReference type="InParanoid" id="Q6L1N1"/>
<evidence type="ECO:0000313" key="8">
    <source>
        <dbReference type="EMBL" id="AAT43121.1"/>
    </source>
</evidence>
<evidence type="ECO:0000256" key="5">
    <source>
        <dbReference type="ARBA" id="ARBA00022840"/>
    </source>
</evidence>
<dbReference type="RefSeq" id="WP_011177337.1">
    <property type="nucleotide sequence ID" value="NC_005877.1"/>
</dbReference>
<dbReference type="InterPro" id="IPR051538">
    <property type="entry name" value="Acyl-CoA_Synth/Transferase"/>
</dbReference>
<dbReference type="AlphaFoldDB" id="Q6L1N1"/>
<sequence>MLDKLFKPKSIAVVGASTNKEKIGNIILRNIISTFSGKIYPVNNKSDNVEGYKSYKSLKDINENVDLAIVAVPRDSVPDVIQDAIDSGTGAAIIITSGFKETDQHGAELEERIKSMASKSGLRFLGPNTIGIITPSFNGTFAFSDNIKGGAALVAQSGGLGVYMLNWAQKTRTGISYFVSLGNQTDIKESDIFEFLANDVETKAIFSYLEGVSDGDAFLNTVPEVTKKKPLIFLKGGTGKSGTAAIKTHTGSVAGSVDIFKAAVRACGGIFVESLEDMLNIAKLVSSSESVSRDILVITNSGGHGVLTSDAIESYNLNEIEIPDRIKENLKKVLPDQSVPRNPLDLSGDADSERYKGAIELTKDLDCTKLVIVQSLPMVSCTDVARAMIRYRGKSLVGVTMGLDEDAASRILESAYIPAFKFPEDAVKAIKYMTDRMEPVRKIRIPQPVSEAWKIVSGKSYIRDFEALKIMELYGIKTPRYGIAMDAETAQKVADDIGYPVVMKISGDEPLHKTEMNGVYLNVERDMVKDVFNRLNYKRVLIEEQLNGAEIFIGGIKDPVFGHTVVAGIGGIYVEVLKRLAYALSPVSEEEAEYLLNESNISKIITARKRNYDKNSIIRAISNVSRMIVDLNISQLDINPLIVNETGAYAVDVRMII</sequence>
<keyword evidence="4 6" id="KW-0547">Nucleotide-binding</keyword>
<dbReference type="InterPro" id="IPR032875">
    <property type="entry name" value="Succ_CoA_lig_flav_dom"/>
</dbReference>
<dbReference type="Gene3D" id="3.40.50.720">
    <property type="entry name" value="NAD(P)-binding Rossmann-like Domain"/>
    <property type="match status" value="1"/>
</dbReference>
<dbReference type="EMBL" id="AE017261">
    <property type="protein sequence ID" value="AAT43121.1"/>
    <property type="molecule type" value="Genomic_DNA"/>
</dbReference>
<dbReference type="GO" id="GO:0046872">
    <property type="term" value="F:metal ion binding"/>
    <property type="evidence" value="ECO:0007669"/>
    <property type="project" value="InterPro"/>
</dbReference>
<name>Q6L1N1_PICTO</name>
<evidence type="ECO:0000256" key="3">
    <source>
        <dbReference type="ARBA" id="ARBA00022598"/>
    </source>
</evidence>
<evidence type="ECO:0000259" key="7">
    <source>
        <dbReference type="PROSITE" id="PS50975"/>
    </source>
</evidence>
<dbReference type="GO" id="GO:0005524">
    <property type="term" value="F:ATP binding"/>
    <property type="evidence" value="ECO:0007669"/>
    <property type="project" value="UniProtKB-UniRule"/>
</dbReference>
<dbReference type="eggNOG" id="arCOG01340">
    <property type="taxonomic scope" value="Archaea"/>
</dbReference>
<dbReference type="PATRIC" id="fig|263820.9.peg.564"/>
<dbReference type="Gene3D" id="3.30.1490.20">
    <property type="entry name" value="ATP-grasp fold, A domain"/>
    <property type="match status" value="1"/>
</dbReference>
<dbReference type="OrthoDB" id="18103at2157"/>
<dbReference type="KEGG" id="pto:PTO0536"/>
<dbReference type="GeneID" id="2844267"/>
<protein>
    <recommendedName>
        <fullName evidence="2">acetate--CoA ligase (ADP-forming)</fullName>
        <ecNumber evidence="2">6.2.1.13</ecNumber>
    </recommendedName>
</protein>
<dbReference type="HOGENOM" id="CLU_007415_3_1_2"/>
<dbReference type="Pfam" id="PF13607">
    <property type="entry name" value="Succ_CoA_lig"/>
    <property type="match status" value="1"/>
</dbReference>
<evidence type="ECO:0000256" key="1">
    <source>
        <dbReference type="ARBA" id="ARBA00001619"/>
    </source>
</evidence>
<dbReference type="SUPFAM" id="SSF56059">
    <property type="entry name" value="Glutathione synthetase ATP-binding domain-like"/>
    <property type="match status" value="1"/>
</dbReference>
<dbReference type="Pfam" id="PF13549">
    <property type="entry name" value="ATP-grasp_5"/>
    <property type="match status" value="1"/>
</dbReference>
<dbReference type="SUPFAM" id="SSF52210">
    <property type="entry name" value="Succinyl-CoA synthetase domains"/>
    <property type="match status" value="2"/>
</dbReference>
<dbReference type="PANTHER" id="PTHR43334:SF2">
    <property type="entry name" value="ACETATE--COA LIGASE [ADP-FORMING]"/>
    <property type="match status" value="1"/>
</dbReference>
<dbReference type="PANTHER" id="PTHR43334">
    <property type="entry name" value="ACETATE--COA LIGASE [ADP-FORMING]"/>
    <property type="match status" value="1"/>
</dbReference>
<gene>
    <name evidence="8" type="ordered locus">PTO0536</name>
</gene>
<feature type="domain" description="ATP-grasp" evidence="7">
    <location>
        <begin position="468"/>
        <end position="657"/>
    </location>
</feature>
<dbReference type="Gene3D" id="3.30.470.20">
    <property type="entry name" value="ATP-grasp fold, B domain"/>
    <property type="match status" value="1"/>
</dbReference>
<dbReference type="InterPro" id="IPR011761">
    <property type="entry name" value="ATP-grasp"/>
</dbReference>
<dbReference type="InterPro" id="IPR013815">
    <property type="entry name" value="ATP_grasp_subdomain_1"/>
</dbReference>
<dbReference type="Proteomes" id="UP000000438">
    <property type="component" value="Chromosome"/>
</dbReference>
<dbReference type="InterPro" id="IPR043938">
    <property type="entry name" value="Ligase_CoA_dom"/>
</dbReference>
<dbReference type="Pfam" id="PF13380">
    <property type="entry name" value="CoA_binding_2"/>
    <property type="match status" value="1"/>
</dbReference>
<evidence type="ECO:0000313" key="9">
    <source>
        <dbReference type="Proteomes" id="UP000000438"/>
    </source>
</evidence>
<evidence type="ECO:0000256" key="2">
    <source>
        <dbReference type="ARBA" id="ARBA00012957"/>
    </source>
</evidence>
<dbReference type="SUPFAM" id="SSF51735">
    <property type="entry name" value="NAD(P)-binding Rossmann-fold domains"/>
    <property type="match status" value="1"/>
</dbReference>
<dbReference type="EC" id="6.2.1.13" evidence="2"/>
<keyword evidence="3" id="KW-0436">Ligase</keyword>
<dbReference type="Pfam" id="PF19045">
    <property type="entry name" value="Ligase_CoA_2"/>
    <property type="match status" value="1"/>
</dbReference>
<dbReference type="PROSITE" id="PS50975">
    <property type="entry name" value="ATP_GRASP"/>
    <property type="match status" value="1"/>
</dbReference>
<evidence type="ECO:0000256" key="4">
    <source>
        <dbReference type="ARBA" id="ARBA00022741"/>
    </source>
</evidence>
<dbReference type="FunCoup" id="Q6L1N1">
    <property type="interactions" value="40"/>
</dbReference>
<accession>Q6L1N1</accession>
<dbReference type="InterPro" id="IPR016102">
    <property type="entry name" value="Succinyl-CoA_synth-like"/>
</dbReference>